<keyword evidence="3" id="KW-1185">Reference proteome</keyword>
<protein>
    <submittedName>
        <fullName evidence="2">LysR family transcriptional regulator</fullName>
    </submittedName>
</protein>
<organism evidence="2 3">
    <name type="scientific">Paroceanicella profunda</name>
    <dbReference type="NCBI Taxonomy" id="2579971"/>
    <lineage>
        <taxon>Bacteria</taxon>
        <taxon>Pseudomonadati</taxon>
        <taxon>Pseudomonadota</taxon>
        <taxon>Alphaproteobacteria</taxon>
        <taxon>Rhodobacterales</taxon>
        <taxon>Paracoccaceae</taxon>
        <taxon>Paroceanicella</taxon>
    </lineage>
</organism>
<sequence length="123" mass="12981">MTREQKRSGMRIRFVFGPEAMIGPGKADLLEAIAATGSISAAGKDMGMSYKRAWSLVEAMNAEYASPVVETSRGGASRGGAQLTPLGGKVLGLYRRLQEKAAEATRDEVAELKAMLGDMSGGK</sequence>
<name>A0A5B8FX54_9RHOB</name>
<gene>
    <name evidence="2" type="ORF">FDP22_01945</name>
</gene>
<dbReference type="AlphaFoldDB" id="A0A5B8FX54"/>
<dbReference type="KEGG" id="ppru:FDP22_01945"/>
<dbReference type="PANTHER" id="PTHR30432:SF1">
    <property type="entry name" value="DNA-BINDING TRANSCRIPTIONAL DUAL REGULATOR MODE"/>
    <property type="match status" value="1"/>
</dbReference>
<accession>A0A5B8FX54</accession>
<dbReference type="PANTHER" id="PTHR30432">
    <property type="entry name" value="TRANSCRIPTIONAL REGULATOR MODE"/>
    <property type="match status" value="1"/>
</dbReference>
<dbReference type="InterPro" id="IPR036388">
    <property type="entry name" value="WH-like_DNA-bd_sf"/>
</dbReference>
<dbReference type="SUPFAM" id="SSF46785">
    <property type="entry name" value="Winged helix' DNA-binding domain"/>
    <property type="match status" value="1"/>
</dbReference>
<dbReference type="Proteomes" id="UP000305888">
    <property type="component" value="Chromosome"/>
</dbReference>
<evidence type="ECO:0000313" key="3">
    <source>
        <dbReference type="Proteomes" id="UP000305888"/>
    </source>
</evidence>
<evidence type="ECO:0000313" key="2">
    <source>
        <dbReference type="EMBL" id="QDL90653.1"/>
    </source>
</evidence>
<dbReference type="InterPro" id="IPR036390">
    <property type="entry name" value="WH_DNA-bd_sf"/>
</dbReference>
<dbReference type="GO" id="GO:0003700">
    <property type="term" value="F:DNA-binding transcription factor activity"/>
    <property type="evidence" value="ECO:0007669"/>
    <property type="project" value="InterPro"/>
</dbReference>
<dbReference type="EMBL" id="CP040818">
    <property type="protein sequence ID" value="QDL90653.1"/>
    <property type="molecule type" value="Genomic_DNA"/>
</dbReference>
<proteinExistence type="predicted"/>
<evidence type="ECO:0000259" key="1">
    <source>
        <dbReference type="Pfam" id="PF00126"/>
    </source>
</evidence>
<dbReference type="RefSeq" id="WP_138576705.1">
    <property type="nucleotide sequence ID" value="NZ_CP040818.1"/>
</dbReference>
<dbReference type="InterPro" id="IPR000847">
    <property type="entry name" value="LysR_HTH_N"/>
</dbReference>
<dbReference type="InterPro" id="IPR051815">
    <property type="entry name" value="Molybdate_resp_trans_reg"/>
</dbReference>
<dbReference type="OrthoDB" id="9800709at2"/>
<dbReference type="Gene3D" id="1.10.10.10">
    <property type="entry name" value="Winged helix-like DNA-binding domain superfamily/Winged helix DNA-binding domain"/>
    <property type="match status" value="1"/>
</dbReference>
<dbReference type="Pfam" id="PF00126">
    <property type="entry name" value="HTH_1"/>
    <property type="match status" value="1"/>
</dbReference>
<reference evidence="2 3" key="1">
    <citation type="submission" date="2019-06" db="EMBL/GenBank/DDBJ databases">
        <title>Genome sequence of Rhodobacteraceae bacterium D4M1.</title>
        <authorList>
            <person name="Cao J."/>
        </authorList>
    </citation>
    <scope>NUCLEOTIDE SEQUENCE [LARGE SCALE GENOMIC DNA]</scope>
    <source>
        <strain evidence="2 3">D4M1</strain>
    </source>
</reference>
<feature type="domain" description="HTH lysR-type" evidence="1">
    <location>
        <begin position="29"/>
        <end position="87"/>
    </location>
</feature>